<evidence type="ECO:0000313" key="3">
    <source>
        <dbReference type="Proteomes" id="UP000179807"/>
    </source>
</evidence>
<dbReference type="InterPro" id="IPR001680">
    <property type="entry name" value="WD40_rpt"/>
</dbReference>
<dbReference type="Gene3D" id="2.130.10.10">
    <property type="entry name" value="YVTN repeat-like/Quinoprotein amine dehydrogenase"/>
    <property type="match status" value="2"/>
</dbReference>
<dbReference type="InterPro" id="IPR015943">
    <property type="entry name" value="WD40/YVTN_repeat-like_dom_sf"/>
</dbReference>
<dbReference type="PANTHER" id="PTHR47822">
    <property type="entry name" value="CARBOHYDRATE BINDING DOMAIN CONTAINING PROTEIN"/>
    <property type="match status" value="1"/>
</dbReference>
<accession>A0A1J4JI35</accession>
<dbReference type="SUPFAM" id="SSF50978">
    <property type="entry name" value="WD40 repeat-like"/>
    <property type="match status" value="1"/>
</dbReference>
<dbReference type="Proteomes" id="UP000179807">
    <property type="component" value="Unassembled WGS sequence"/>
</dbReference>
<dbReference type="PROSITE" id="PS50082">
    <property type="entry name" value="WD_REPEATS_2"/>
    <property type="match status" value="1"/>
</dbReference>
<name>A0A1J4JI35_9EUKA</name>
<dbReference type="SMART" id="SM00320">
    <property type="entry name" value="WD40"/>
    <property type="match status" value="5"/>
</dbReference>
<dbReference type="GeneID" id="94845649"/>
<keyword evidence="1" id="KW-0853">WD repeat</keyword>
<sequence length="319" mass="35384">MTTDNRFFPKETWSFSKSETPIYHLGFSPNGQEISLSQWNGSVKIISAFTGRTSHTIHFESKKNIVSTSKFHPSEANVILMASPSGKIGLSRYSENNTDMIWQIQENNEIYAADFDLGGDIFVTAGKDRVVRIYNTETHKELTTMSWSDPLTDHAHASRVYSVIFDKKDSNIVYSAGWDSRVIKWDIRTAQASMVFGGPFICGDSLDLKDDMLLTGSWRTNKPLELWDTKTGDKISSADWGSDAECKVYTARFFKTTSGVVAGGAECNCIKTFKLPGWNEGQRIGMFNEAVTTLDVSPSGSMVAAATQGGFVCAFTKQF</sequence>
<feature type="repeat" description="WD" evidence="1">
    <location>
        <begin position="153"/>
        <end position="195"/>
    </location>
</feature>
<keyword evidence="3" id="KW-1185">Reference proteome</keyword>
<reference evidence="2" key="1">
    <citation type="submission" date="2016-10" db="EMBL/GenBank/DDBJ databases">
        <authorList>
            <person name="Benchimol M."/>
            <person name="Almeida L.G."/>
            <person name="Vasconcelos A.T."/>
            <person name="Perreira-Neves A."/>
            <person name="Rosa I.A."/>
            <person name="Tasca T."/>
            <person name="Bogo M.R."/>
            <person name="de Souza W."/>
        </authorList>
    </citation>
    <scope>NUCLEOTIDE SEQUENCE [LARGE SCALE GENOMIC DNA]</scope>
    <source>
        <strain evidence="2">K</strain>
    </source>
</reference>
<organism evidence="2 3">
    <name type="scientific">Tritrichomonas foetus</name>
    <dbReference type="NCBI Taxonomy" id="1144522"/>
    <lineage>
        <taxon>Eukaryota</taxon>
        <taxon>Metamonada</taxon>
        <taxon>Parabasalia</taxon>
        <taxon>Tritrichomonadida</taxon>
        <taxon>Tritrichomonadidae</taxon>
        <taxon>Tritrichomonas</taxon>
    </lineage>
</organism>
<dbReference type="VEuPathDB" id="TrichDB:TRFO_36633"/>
<dbReference type="Pfam" id="PF00400">
    <property type="entry name" value="WD40"/>
    <property type="match status" value="2"/>
</dbReference>
<comment type="caution">
    <text evidence="2">The sequence shown here is derived from an EMBL/GenBank/DDBJ whole genome shotgun (WGS) entry which is preliminary data.</text>
</comment>
<protein>
    <submittedName>
        <fullName evidence="2">Uncharacterized protein</fullName>
    </submittedName>
</protein>
<dbReference type="RefSeq" id="XP_068350318.1">
    <property type="nucleotide sequence ID" value="XM_068510945.1"/>
</dbReference>
<dbReference type="PANTHER" id="PTHR47822:SF2">
    <property type="entry name" value="F-BOX AND WD-40 DOMAIN PROTEIN 7"/>
    <property type="match status" value="1"/>
</dbReference>
<dbReference type="AlphaFoldDB" id="A0A1J4JI35"/>
<dbReference type="InterPro" id="IPR036322">
    <property type="entry name" value="WD40_repeat_dom_sf"/>
</dbReference>
<evidence type="ECO:0000256" key="1">
    <source>
        <dbReference type="PROSITE-ProRule" id="PRU00221"/>
    </source>
</evidence>
<dbReference type="OrthoDB" id="361494at2759"/>
<dbReference type="EMBL" id="MLAK01001131">
    <property type="protein sequence ID" value="OHS97181.1"/>
    <property type="molecule type" value="Genomic_DNA"/>
</dbReference>
<proteinExistence type="predicted"/>
<evidence type="ECO:0000313" key="2">
    <source>
        <dbReference type="EMBL" id="OHS97181.1"/>
    </source>
</evidence>
<gene>
    <name evidence="2" type="ORF">TRFO_36633</name>
</gene>